<evidence type="ECO:0000313" key="2">
    <source>
        <dbReference type="EMBL" id="TFH93455.1"/>
    </source>
</evidence>
<organism evidence="2 3">
    <name type="scientific">Vibrio ouci</name>
    <dbReference type="NCBI Taxonomy" id="2499078"/>
    <lineage>
        <taxon>Bacteria</taxon>
        <taxon>Pseudomonadati</taxon>
        <taxon>Pseudomonadota</taxon>
        <taxon>Gammaproteobacteria</taxon>
        <taxon>Vibrionales</taxon>
        <taxon>Vibrionaceae</taxon>
        <taxon>Vibrio</taxon>
    </lineage>
</organism>
<dbReference type="EMBL" id="SATR01000001">
    <property type="protein sequence ID" value="TFH93455.1"/>
    <property type="molecule type" value="Genomic_DNA"/>
</dbReference>
<protein>
    <submittedName>
        <fullName evidence="2">Uncharacterized protein</fullName>
    </submittedName>
</protein>
<keyword evidence="1" id="KW-0732">Signal</keyword>
<name>A0A4Y8WLF8_9VIBR</name>
<proteinExistence type="predicted"/>
<dbReference type="Proteomes" id="UP000297753">
    <property type="component" value="Unassembled WGS sequence"/>
</dbReference>
<feature type="signal peptide" evidence="1">
    <location>
        <begin position="1"/>
        <end position="20"/>
    </location>
</feature>
<dbReference type="Gene3D" id="2.120.10.30">
    <property type="entry name" value="TolB, C-terminal domain"/>
    <property type="match status" value="1"/>
</dbReference>
<dbReference type="SUPFAM" id="SSF101898">
    <property type="entry name" value="NHL repeat"/>
    <property type="match status" value="1"/>
</dbReference>
<sequence>MKILALMFAAALGISAPVMADLQLMKTIPNLPGAESIVYDQSKQTYFVSLQAGDKAGDGSIVALNKDFHFIATVASGLENPKGIALAGDTLFFGDMQYLVEVDLSSGEIIKHAAKNAQFLNDVAIDDNGDVYVSDMFTSVIYKLSENQVTTWIDSPELENPNGLTFIDGDLYVAAWGYFNDGNPIEAPLGRVLKIDPKTKKISAITEKPLGNLDGIQVDNRGDLLISDWKQGTIYSVSKQGQSRMLVDLPRGAGDIYYAPNTYQLFVPMALEGEVLVYRNINL</sequence>
<keyword evidence="3" id="KW-1185">Reference proteome</keyword>
<comment type="caution">
    <text evidence="2">The sequence shown here is derived from an EMBL/GenBank/DDBJ whole genome shotgun (WGS) entry which is preliminary data.</text>
</comment>
<dbReference type="OrthoDB" id="7675395at2"/>
<dbReference type="InterPro" id="IPR011042">
    <property type="entry name" value="6-blade_b-propeller_TolB-like"/>
</dbReference>
<gene>
    <name evidence="2" type="ORF">ELS82_00415</name>
</gene>
<feature type="chain" id="PRO_5021310601" evidence="1">
    <location>
        <begin position="21"/>
        <end position="283"/>
    </location>
</feature>
<dbReference type="AlphaFoldDB" id="A0A4Y8WLF8"/>
<evidence type="ECO:0000256" key="1">
    <source>
        <dbReference type="SAM" id="SignalP"/>
    </source>
</evidence>
<reference evidence="2 3" key="1">
    <citation type="submission" date="2019-01" db="EMBL/GenBank/DDBJ databases">
        <title>Vibrio BEI176 sp. nov, a marine bacterium isolated from China: eastern marignal seas.</title>
        <authorList>
            <person name="Li B."/>
        </authorList>
    </citation>
    <scope>NUCLEOTIDE SEQUENCE [LARGE SCALE GENOMIC DNA]</scope>
    <source>
        <strain evidence="2 3">BEI176</strain>
    </source>
</reference>
<accession>A0A4Y8WLF8</accession>
<dbReference type="RefSeq" id="WP_134833709.1">
    <property type="nucleotide sequence ID" value="NZ_SATR01000001.1"/>
</dbReference>
<evidence type="ECO:0000313" key="3">
    <source>
        <dbReference type="Proteomes" id="UP000297753"/>
    </source>
</evidence>